<feature type="binding site" evidence="5">
    <location>
        <begin position="11"/>
        <end position="16"/>
    </location>
    <ligand>
        <name>ATP</name>
        <dbReference type="ChEBI" id="CHEBI:30616"/>
    </ligand>
</feature>
<evidence type="ECO:0000256" key="5">
    <source>
        <dbReference type="HAMAP-Rule" id="MF_00235"/>
    </source>
</evidence>
<dbReference type="AlphaFoldDB" id="A0A2M7TGG6"/>
<keyword evidence="5 7" id="KW-0067">ATP-binding</keyword>
<feature type="binding site" evidence="5">
    <location>
        <begin position="59"/>
        <end position="61"/>
    </location>
    <ligand>
        <name>AMP</name>
        <dbReference type="ChEBI" id="CHEBI:456215"/>
    </ligand>
</feature>
<keyword evidence="4 5" id="KW-0418">Kinase</keyword>
<evidence type="ECO:0000256" key="2">
    <source>
        <dbReference type="ARBA" id="ARBA00022727"/>
    </source>
</evidence>
<evidence type="ECO:0000313" key="8">
    <source>
        <dbReference type="EMBL" id="PIZ45116.1"/>
    </source>
</evidence>
<feature type="binding site" evidence="5">
    <location>
        <begin position="87"/>
        <end position="90"/>
    </location>
    <ligand>
        <name>AMP</name>
        <dbReference type="ChEBI" id="CHEBI:456215"/>
    </ligand>
</feature>
<dbReference type="UniPathway" id="UPA00588">
    <property type="reaction ID" value="UER00649"/>
</dbReference>
<evidence type="ECO:0000256" key="3">
    <source>
        <dbReference type="ARBA" id="ARBA00022741"/>
    </source>
</evidence>
<evidence type="ECO:0000256" key="6">
    <source>
        <dbReference type="RuleBase" id="RU003330"/>
    </source>
</evidence>
<dbReference type="CDD" id="cd01428">
    <property type="entry name" value="ADK"/>
    <property type="match status" value="1"/>
</dbReference>
<comment type="similarity">
    <text evidence="5 6">Belongs to the adenylate kinase family.</text>
</comment>
<feature type="binding site" evidence="5">
    <location>
        <position position="172"/>
    </location>
    <ligand>
        <name>ATP</name>
        <dbReference type="ChEBI" id="CHEBI:30616"/>
    </ligand>
</feature>
<dbReference type="PANTHER" id="PTHR23359">
    <property type="entry name" value="NUCLEOTIDE KINASE"/>
    <property type="match status" value="1"/>
</dbReference>
<gene>
    <name evidence="5" type="primary">adk</name>
    <name evidence="8" type="ORF">COY32_05610</name>
</gene>
<dbReference type="GO" id="GO:0044209">
    <property type="term" value="P:AMP salvage"/>
    <property type="evidence" value="ECO:0007669"/>
    <property type="project" value="UniProtKB-UniRule"/>
</dbReference>
<dbReference type="Gene3D" id="3.40.50.300">
    <property type="entry name" value="P-loop containing nucleotide triphosphate hydrolases"/>
    <property type="match status" value="1"/>
</dbReference>
<comment type="subunit">
    <text evidence="5 7">Monomer.</text>
</comment>
<feature type="binding site" evidence="5">
    <location>
        <position position="143"/>
    </location>
    <ligand>
        <name>AMP</name>
        <dbReference type="ChEBI" id="CHEBI:456215"/>
    </ligand>
</feature>
<keyword evidence="2 5" id="KW-0545">Nucleotide biosynthesis</keyword>
<feature type="binding site" evidence="5">
    <location>
        <position position="126"/>
    </location>
    <ligand>
        <name>ATP</name>
        <dbReference type="ChEBI" id="CHEBI:30616"/>
    </ligand>
</feature>
<accession>A0A2M7TGG6</accession>
<comment type="subcellular location">
    <subcellularLocation>
        <location evidence="5 7">Cytoplasm</location>
    </subcellularLocation>
</comment>
<keyword evidence="5" id="KW-0963">Cytoplasm</keyword>
<protein>
    <recommendedName>
        <fullName evidence="5 7">Adenylate kinase</fullName>
        <shortName evidence="5">AK</shortName>
        <ecNumber evidence="5 7">2.7.4.3</ecNumber>
    </recommendedName>
    <alternativeName>
        <fullName evidence="5">ATP-AMP transphosphorylase</fullName>
    </alternativeName>
    <alternativeName>
        <fullName evidence="5">ATP:AMP phosphotransferase</fullName>
    </alternativeName>
    <alternativeName>
        <fullName evidence="5">Adenylate monophosphate kinase</fullName>
    </alternativeName>
</protein>
<dbReference type="Proteomes" id="UP000228920">
    <property type="component" value="Unassembled WGS sequence"/>
</dbReference>
<dbReference type="GO" id="GO:0005737">
    <property type="term" value="C:cytoplasm"/>
    <property type="evidence" value="ECO:0007669"/>
    <property type="project" value="UniProtKB-SubCell"/>
</dbReference>
<dbReference type="EC" id="2.7.4.3" evidence="5 7"/>
<comment type="caution">
    <text evidence="8">The sequence shown here is derived from an EMBL/GenBank/DDBJ whole genome shotgun (WGS) entry which is preliminary data.</text>
</comment>
<evidence type="ECO:0000256" key="4">
    <source>
        <dbReference type="ARBA" id="ARBA00022777"/>
    </source>
</evidence>
<keyword evidence="3 5" id="KW-0547">Nucleotide-binding</keyword>
<dbReference type="InterPro" id="IPR027417">
    <property type="entry name" value="P-loop_NTPase"/>
</dbReference>
<comment type="catalytic activity">
    <reaction evidence="5 7">
        <text>AMP + ATP = 2 ADP</text>
        <dbReference type="Rhea" id="RHEA:12973"/>
        <dbReference type="ChEBI" id="CHEBI:30616"/>
        <dbReference type="ChEBI" id="CHEBI:456215"/>
        <dbReference type="ChEBI" id="CHEBI:456216"/>
        <dbReference type="EC" id="2.7.4.3"/>
    </reaction>
</comment>
<feature type="binding site" evidence="5">
    <location>
        <position position="132"/>
    </location>
    <ligand>
        <name>AMP</name>
        <dbReference type="ChEBI" id="CHEBI:456215"/>
    </ligand>
</feature>
<name>A0A2M7TGG6_UNCKA</name>
<proteinExistence type="inferred from homology"/>
<dbReference type="Pfam" id="PF00406">
    <property type="entry name" value="ADK"/>
    <property type="match status" value="1"/>
</dbReference>
<feature type="binding site" evidence="5">
    <location>
        <position position="37"/>
    </location>
    <ligand>
        <name>AMP</name>
        <dbReference type="ChEBI" id="CHEBI:456215"/>
    </ligand>
</feature>
<dbReference type="EMBL" id="PFNL01000148">
    <property type="protein sequence ID" value="PIZ45116.1"/>
    <property type="molecule type" value="Genomic_DNA"/>
</dbReference>
<comment type="function">
    <text evidence="5">Catalyzes the reversible transfer of the terminal phosphate group between ATP and AMP. Plays an important role in cellular energy homeostasis and in adenine nucleotide metabolism.</text>
</comment>
<comment type="caution">
    <text evidence="5">Lacks conserved residue(s) required for the propagation of feature annotation.</text>
</comment>
<evidence type="ECO:0000256" key="7">
    <source>
        <dbReference type="RuleBase" id="RU003331"/>
    </source>
</evidence>
<dbReference type="GO" id="GO:0004017">
    <property type="term" value="F:AMP kinase activity"/>
    <property type="evidence" value="ECO:0007669"/>
    <property type="project" value="UniProtKB-UniRule"/>
</dbReference>
<dbReference type="GO" id="GO:0005524">
    <property type="term" value="F:ATP binding"/>
    <property type="evidence" value="ECO:0007669"/>
    <property type="project" value="UniProtKB-UniRule"/>
</dbReference>
<organism evidence="8 9">
    <name type="scientific">candidate division WWE3 bacterium CG_4_10_14_0_2_um_filter_41_14</name>
    <dbReference type="NCBI Taxonomy" id="1975072"/>
    <lineage>
        <taxon>Bacteria</taxon>
        <taxon>Katanobacteria</taxon>
    </lineage>
</organism>
<comment type="pathway">
    <text evidence="5">Purine metabolism; AMP biosynthesis via salvage pathway; AMP from ADP: step 1/1.</text>
</comment>
<dbReference type="InterPro" id="IPR000850">
    <property type="entry name" value="Adenylat/UMP-CMP_kin"/>
</dbReference>
<evidence type="ECO:0000313" key="9">
    <source>
        <dbReference type="Proteomes" id="UP000228920"/>
    </source>
</evidence>
<dbReference type="SUPFAM" id="SSF52540">
    <property type="entry name" value="P-loop containing nucleoside triphosphate hydrolases"/>
    <property type="match status" value="1"/>
</dbReference>
<keyword evidence="1 5" id="KW-0808">Transferase</keyword>
<dbReference type="HAMAP" id="MF_00235">
    <property type="entry name" value="Adenylate_kinase_Adk"/>
    <property type="match status" value="1"/>
</dbReference>
<comment type="domain">
    <text evidence="5">Consists of three domains, a large central CORE domain and two small peripheral domains, NMPbind and LID, which undergo movements during catalysis. The LID domain closes over the site of phosphoryl transfer upon ATP binding. Assembling and dissambling the active center during each catalytic cycle provides an effective means to prevent ATP hydrolysis.</text>
</comment>
<evidence type="ECO:0000256" key="1">
    <source>
        <dbReference type="ARBA" id="ARBA00022679"/>
    </source>
</evidence>
<dbReference type="PRINTS" id="PR00094">
    <property type="entry name" value="ADENYLTKNASE"/>
</dbReference>
<reference evidence="9" key="1">
    <citation type="submission" date="2017-09" db="EMBL/GenBank/DDBJ databases">
        <title>Depth-based differentiation of microbial function through sediment-hosted aquifers and enrichment of novel symbionts in the deep terrestrial subsurface.</title>
        <authorList>
            <person name="Probst A.J."/>
            <person name="Ladd B."/>
            <person name="Jarett J.K."/>
            <person name="Geller-Mcgrath D.E."/>
            <person name="Sieber C.M.K."/>
            <person name="Emerson J.B."/>
            <person name="Anantharaman K."/>
            <person name="Thomas B.C."/>
            <person name="Malmstrom R."/>
            <person name="Stieglmeier M."/>
            <person name="Klingl A."/>
            <person name="Woyke T."/>
            <person name="Ryan C.M."/>
            <person name="Banfield J.F."/>
        </authorList>
    </citation>
    <scope>NUCLEOTIDE SEQUENCE [LARGE SCALE GENOMIC DNA]</scope>
</reference>
<sequence length="193" mass="22039">MNIILVMGPQGSGKSTQARLLSEYLGMQFMSVGELLRSYAKDNFGPIVDQLRKTMNQGELVDHDVTQMVISLFLLEHPTEIGYVVDGYPRSVEDYREIEKLFNKTVDLCLVLTLDDTVIWERIAKRQLTEHRKDETKDAVERRLHIYRTRTQKAVEALQKDGVPVVFVDGSGSIDEIQSMLQEKSTSYVKISN</sequence>